<accession>A0A498K1G2</accession>
<gene>
    <name evidence="1" type="ORF">DVH24_001382</name>
</gene>
<dbReference type="Proteomes" id="UP000290289">
    <property type="component" value="Chromosome 4"/>
</dbReference>
<reference evidence="1 2" key="1">
    <citation type="submission" date="2018-10" db="EMBL/GenBank/DDBJ databases">
        <title>A high-quality apple genome assembly.</title>
        <authorList>
            <person name="Hu J."/>
        </authorList>
    </citation>
    <scope>NUCLEOTIDE SEQUENCE [LARGE SCALE GENOMIC DNA]</scope>
    <source>
        <strain evidence="2">cv. HFTH1</strain>
        <tissue evidence="1">Young leaf</tissue>
    </source>
</reference>
<protein>
    <submittedName>
        <fullName evidence="1">Uncharacterized protein</fullName>
    </submittedName>
</protein>
<organism evidence="1 2">
    <name type="scientific">Malus domestica</name>
    <name type="common">Apple</name>
    <name type="synonym">Pyrus malus</name>
    <dbReference type="NCBI Taxonomy" id="3750"/>
    <lineage>
        <taxon>Eukaryota</taxon>
        <taxon>Viridiplantae</taxon>
        <taxon>Streptophyta</taxon>
        <taxon>Embryophyta</taxon>
        <taxon>Tracheophyta</taxon>
        <taxon>Spermatophyta</taxon>
        <taxon>Magnoliopsida</taxon>
        <taxon>eudicotyledons</taxon>
        <taxon>Gunneridae</taxon>
        <taxon>Pentapetalae</taxon>
        <taxon>rosids</taxon>
        <taxon>fabids</taxon>
        <taxon>Rosales</taxon>
        <taxon>Rosaceae</taxon>
        <taxon>Amygdaloideae</taxon>
        <taxon>Maleae</taxon>
        <taxon>Malus</taxon>
    </lineage>
</organism>
<keyword evidence="2" id="KW-1185">Reference proteome</keyword>
<name>A0A498K1G2_MALDO</name>
<evidence type="ECO:0000313" key="1">
    <source>
        <dbReference type="EMBL" id="RXI01148.1"/>
    </source>
</evidence>
<sequence>MDITVNCWASITRISVPKPIERLPFLLKERFVCGELNFLICLAEFYPQYFDGVDVMNLPVQFDNYTHDMKIHRIGEDQDVRKLQVSVQASYIEFGVTGCNRFCGESIFCYEYCENTLRNKMGDQ</sequence>
<proteinExistence type="predicted"/>
<comment type="caution">
    <text evidence="1">The sequence shown here is derived from an EMBL/GenBank/DDBJ whole genome shotgun (WGS) entry which is preliminary data.</text>
</comment>
<dbReference type="EMBL" id="RDQH01000330">
    <property type="protein sequence ID" value="RXI01148.1"/>
    <property type="molecule type" value="Genomic_DNA"/>
</dbReference>
<evidence type="ECO:0000313" key="2">
    <source>
        <dbReference type="Proteomes" id="UP000290289"/>
    </source>
</evidence>
<dbReference type="AlphaFoldDB" id="A0A498K1G2"/>